<proteinExistence type="predicted"/>
<protein>
    <submittedName>
        <fullName evidence="1">Uncharacterized protein</fullName>
    </submittedName>
</protein>
<organism evidence="1">
    <name type="scientific">viral metagenome</name>
    <dbReference type="NCBI Taxonomy" id="1070528"/>
    <lineage>
        <taxon>unclassified sequences</taxon>
        <taxon>metagenomes</taxon>
        <taxon>organismal metagenomes</taxon>
    </lineage>
</organism>
<accession>A0A6C0HT01</accession>
<name>A0A6C0HT01_9ZZZZ</name>
<sequence>MNLSINLNDFSLINTCFLDTKENIIMDGNFTKIIYSSESFTINGIYINLFFDSMTIDKIMNKQYLQFNPYSSNNQKIIKELSFIENKILEYYKNYYCNNSKISNLLEKQLYSGNIKIFKEYTEHKYVINKSHSILENNNKRYILKISGVWENYNEIGLTYKLLDQGQGQGTYGSP</sequence>
<dbReference type="AlphaFoldDB" id="A0A6C0HT01"/>
<evidence type="ECO:0000313" key="1">
    <source>
        <dbReference type="EMBL" id="QHT83702.1"/>
    </source>
</evidence>
<dbReference type="EMBL" id="MN740010">
    <property type="protein sequence ID" value="QHT83702.1"/>
    <property type="molecule type" value="Genomic_DNA"/>
</dbReference>
<reference evidence="1" key="1">
    <citation type="journal article" date="2020" name="Nature">
        <title>Giant virus diversity and host interactions through global metagenomics.</title>
        <authorList>
            <person name="Schulz F."/>
            <person name="Roux S."/>
            <person name="Paez-Espino D."/>
            <person name="Jungbluth S."/>
            <person name="Walsh D.A."/>
            <person name="Denef V.J."/>
            <person name="McMahon K.D."/>
            <person name="Konstantinidis K.T."/>
            <person name="Eloe-Fadrosh E.A."/>
            <person name="Kyrpides N.C."/>
            <person name="Woyke T."/>
        </authorList>
    </citation>
    <scope>NUCLEOTIDE SEQUENCE</scope>
    <source>
        <strain evidence="1">GVMAG-M-3300023184-168</strain>
    </source>
</reference>